<evidence type="ECO:0000313" key="2">
    <source>
        <dbReference type="Proteomes" id="UP000253104"/>
    </source>
</evidence>
<reference evidence="1 2" key="1">
    <citation type="journal article" date="2018" name="ISME J.">
        <title>Involvement of Burkholderiaceae and sulfurous volatiles in disease-suppressive soils.</title>
        <authorList>
            <person name="Carrion V.J."/>
            <person name="Cordovez V."/>
            <person name="Tyc O."/>
            <person name="Etalo D.W."/>
            <person name="de Bruijn I."/>
            <person name="de Jager V.C."/>
            <person name="Medema M.H."/>
            <person name="Eberl L."/>
            <person name="Raaijmakers J.M."/>
        </authorList>
    </citation>
    <scope>NUCLEOTIDE SEQUENCE [LARGE SCALE GENOMIC DNA]</scope>
    <source>
        <strain evidence="2">mHSR5</strain>
    </source>
</reference>
<gene>
    <name evidence="1" type="ORF">CUJ89_22595</name>
</gene>
<organism evidence="1 2">
    <name type="scientific">Burkholderia pyrrocinia</name>
    <name type="common">Pseudomonas pyrrocinia</name>
    <dbReference type="NCBI Taxonomy" id="60550"/>
    <lineage>
        <taxon>Bacteria</taxon>
        <taxon>Pseudomonadati</taxon>
        <taxon>Pseudomonadota</taxon>
        <taxon>Betaproteobacteria</taxon>
        <taxon>Burkholderiales</taxon>
        <taxon>Burkholderiaceae</taxon>
        <taxon>Burkholderia</taxon>
        <taxon>Burkholderia cepacia complex</taxon>
    </lineage>
</organism>
<proteinExistence type="predicted"/>
<protein>
    <submittedName>
        <fullName evidence="1">Uncharacterized protein</fullName>
    </submittedName>
</protein>
<dbReference type="Proteomes" id="UP000253104">
    <property type="component" value="Chromosome mHSR5_B"/>
</dbReference>
<sequence>MITLEGGAHQDFIFKALPRDQYKAGTYAFALSAWLYINWKDGDEQQRSHADFFSGKDNRSTIKMDHDYPSTPQEREQWEATHRASMSSQPVKPGETFAEDGLYRAVRTNSSNHRSLQLVPFKARAVATTDSVKMLMERGNGMSLDGPVQWLWEGSAPTPVKQYSFDTIEETRQFCEPGSACPRSGRWLPRIREGWDRGYRYDLAGIVTVRHGQTMPTVKETGDKADWEWVGV</sequence>
<dbReference type="EMBL" id="CP024903">
    <property type="protein sequence ID" value="AXF23238.1"/>
    <property type="molecule type" value="Genomic_DNA"/>
</dbReference>
<evidence type="ECO:0000313" key="1">
    <source>
        <dbReference type="EMBL" id="AXF23238.1"/>
    </source>
</evidence>
<name>A0A2Z5N2R7_BURPY</name>
<accession>A0A2Z5N2R7</accession>
<dbReference type="AlphaFoldDB" id="A0A2Z5N2R7"/>